<dbReference type="InterPro" id="IPR012349">
    <property type="entry name" value="Split_barrel_FMN-bd"/>
</dbReference>
<dbReference type="PANTHER" id="PTHR35802">
    <property type="entry name" value="PROTEASE SYNTHASE AND SPORULATION PROTEIN PAI 2"/>
    <property type="match status" value="1"/>
</dbReference>
<sequence>MYVPPPFRENRTEVLYDLIAHYPLGTLVSQTDGQLDAMHLPFEINLADNGTATLLAHVARANPIWREVANGSDVLIVFRGGDAYISPNWYPSKQQTHRQVPTWNYRTVHVRGQITFRDDLPFLHDVLTRLTARQEATHTLPWQIGDAPEDYIAGMLKAIVGVEITISEIVGCVKLGQNKNQQDLQGAANGVIEQGNLIIGEAMLAGLKDKN</sequence>
<reference evidence="1 2" key="2">
    <citation type="submission" date="2020-06" db="EMBL/GenBank/DDBJ databases">
        <title>Polyphasic characterization of a Rahnella strain isolated from tree sap.</title>
        <authorList>
            <person name="Kim I.S."/>
        </authorList>
    </citation>
    <scope>NUCLEOTIDE SEQUENCE [LARGE SCALE GENOMIC DNA]</scope>
    <source>
        <strain evidence="1 2">SAP-1</strain>
    </source>
</reference>
<proteinExistence type="predicted"/>
<comment type="caution">
    <text evidence="1">The sequence shown here is derived from an EMBL/GenBank/DDBJ whole genome shotgun (WGS) entry which is preliminary data.</text>
</comment>
<organism evidence="1 2">
    <name type="scientific">Rouxiella aceris</name>
    <dbReference type="NCBI Taxonomy" id="2703884"/>
    <lineage>
        <taxon>Bacteria</taxon>
        <taxon>Pseudomonadati</taxon>
        <taxon>Pseudomonadota</taxon>
        <taxon>Gammaproteobacteria</taxon>
        <taxon>Enterobacterales</taxon>
        <taxon>Yersiniaceae</taxon>
        <taxon>Rouxiella</taxon>
    </lineage>
</organism>
<evidence type="ECO:0000313" key="2">
    <source>
        <dbReference type="Proteomes" id="UP000585363"/>
    </source>
</evidence>
<dbReference type="Proteomes" id="UP000585363">
    <property type="component" value="Unassembled WGS sequence"/>
</dbReference>
<reference evidence="1 2" key="1">
    <citation type="submission" date="2020-01" db="EMBL/GenBank/DDBJ databases">
        <authorList>
            <person name="Lee S.D."/>
        </authorList>
    </citation>
    <scope>NUCLEOTIDE SEQUENCE [LARGE SCALE GENOMIC DNA]</scope>
    <source>
        <strain evidence="1 2">SAP-1</strain>
    </source>
</reference>
<dbReference type="SUPFAM" id="SSF50475">
    <property type="entry name" value="FMN-binding split barrel"/>
    <property type="match status" value="1"/>
</dbReference>
<accession>A0A848MGN4</accession>
<dbReference type="Pfam" id="PF04299">
    <property type="entry name" value="FMN_bind_2"/>
    <property type="match status" value="1"/>
</dbReference>
<dbReference type="InterPro" id="IPR007396">
    <property type="entry name" value="TR_PAI2-type"/>
</dbReference>
<protein>
    <submittedName>
        <fullName evidence="1">FMN-binding negative transcriptional regulator</fullName>
    </submittedName>
</protein>
<keyword evidence="2" id="KW-1185">Reference proteome</keyword>
<dbReference type="Gene3D" id="2.30.110.10">
    <property type="entry name" value="Electron Transport, Fmn-binding Protein, Chain A"/>
    <property type="match status" value="1"/>
</dbReference>
<dbReference type="PIRSF" id="PIRSF010372">
    <property type="entry name" value="PaiB"/>
    <property type="match status" value="1"/>
</dbReference>
<dbReference type="RefSeq" id="WP_169403229.1">
    <property type="nucleotide sequence ID" value="NZ_JAADJU010000005.1"/>
</dbReference>
<dbReference type="PANTHER" id="PTHR35802:SF1">
    <property type="entry name" value="PROTEASE SYNTHASE AND SPORULATION PROTEIN PAI 2"/>
    <property type="match status" value="1"/>
</dbReference>
<dbReference type="AlphaFoldDB" id="A0A848MGN4"/>
<dbReference type="EMBL" id="JAADJU010000005">
    <property type="protein sequence ID" value="NMP27528.1"/>
    <property type="molecule type" value="Genomic_DNA"/>
</dbReference>
<name>A0A848MGN4_9GAMM</name>
<evidence type="ECO:0000313" key="1">
    <source>
        <dbReference type="EMBL" id="NMP27528.1"/>
    </source>
</evidence>
<gene>
    <name evidence="1" type="ORF">GW590_11725</name>
</gene>